<dbReference type="PANTHER" id="PTHR11808:SF15">
    <property type="entry name" value="CYSTATHIONINE GAMMA-LYASE"/>
    <property type="match status" value="1"/>
</dbReference>
<feature type="modified residue" description="N6-(pyridoxal phosphate)lysine" evidence="8">
    <location>
        <position position="246"/>
    </location>
</feature>
<dbReference type="InterPro" id="IPR015424">
    <property type="entry name" value="PyrdxlP-dep_Trfase"/>
</dbReference>
<protein>
    <recommendedName>
        <fullName evidence="4">cystathionine gamma-lyase</fullName>
        <ecNumber evidence="4">4.4.1.1</ecNumber>
    </recommendedName>
    <alternativeName>
        <fullName evidence="7">Gamma-cystathionase</fullName>
    </alternativeName>
</protein>
<dbReference type="AlphaFoldDB" id="A0A8S1DJ68"/>
<evidence type="ECO:0000313" key="11">
    <source>
        <dbReference type="Proteomes" id="UP000494165"/>
    </source>
</evidence>
<evidence type="ECO:0000256" key="5">
    <source>
        <dbReference type="ARBA" id="ARBA00022898"/>
    </source>
</evidence>
<evidence type="ECO:0000256" key="1">
    <source>
        <dbReference type="ARBA" id="ARBA00001933"/>
    </source>
</evidence>
<dbReference type="InterPro" id="IPR000277">
    <property type="entry name" value="Cys/Met-Metab_PyrdxlP-dep_enz"/>
</dbReference>
<dbReference type="GO" id="GO:0019343">
    <property type="term" value="P:cysteine biosynthetic process via cystathionine"/>
    <property type="evidence" value="ECO:0007669"/>
    <property type="project" value="TreeGrafter"/>
</dbReference>
<dbReference type="GO" id="GO:0005737">
    <property type="term" value="C:cytoplasm"/>
    <property type="evidence" value="ECO:0007669"/>
    <property type="project" value="TreeGrafter"/>
</dbReference>
<accession>A0A8S1DJ68</accession>
<dbReference type="Gene3D" id="3.90.1150.10">
    <property type="entry name" value="Aspartate Aminotransferase, domain 1"/>
    <property type="match status" value="1"/>
</dbReference>
<evidence type="ECO:0000256" key="7">
    <source>
        <dbReference type="ARBA" id="ARBA00029853"/>
    </source>
</evidence>
<dbReference type="Gene3D" id="3.40.640.10">
    <property type="entry name" value="Type I PLP-dependent aspartate aminotransferase-like (Major domain)"/>
    <property type="match status" value="1"/>
</dbReference>
<proteinExistence type="inferred from homology"/>
<dbReference type="EMBL" id="CADEPI010000199">
    <property type="protein sequence ID" value="CAB3380043.1"/>
    <property type="molecule type" value="Genomic_DNA"/>
</dbReference>
<keyword evidence="5 8" id="KW-0663">Pyridoxal phosphate</keyword>
<evidence type="ECO:0000256" key="3">
    <source>
        <dbReference type="ARBA" id="ARBA00009077"/>
    </source>
</evidence>
<name>A0A8S1DJ68_9INSE</name>
<dbReference type="InterPro" id="IPR015421">
    <property type="entry name" value="PyrdxlP-dep_Trfase_major"/>
</dbReference>
<dbReference type="EC" id="4.4.1.1" evidence="4"/>
<evidence type="ECO:0000256" key="4">
    <source>
        <dbReference type="ARBA" id="ARBA00012085"/>
    </source>
</evidence>
<dbReference type="FunFam" id="3.90.1150.10:FF:000008">
    <property type="entry name" value="Cystathionine gamma-synthase"/>
    <property type="match status" value="1"/>
</dbReference>
<gene>
    <name evidence="10" type="ORF">CLODIP_2_CD02855</name>
</gene>
<comment type="pathway">
    <text evidence="2">Amino-acid biosynthesis; L-cysteine biosynthesis; L-cysteine from L-homocysteine and L-serine: step 2/2.</text>
</comment>
<evidence type="ECO:0000256" key="6">
    <source>
        <dbReference type="ARBA" id="ARBA00023192"/>
    </source>
</evidence>
<dbReference type="Pfam" id="PF01053">
    <property type="entry name" value="Cys_Met_Meta_PP"/>
    <property type="match status" value="1"/>
</dbReference>
<dbReference type="GO" id="GO:0004123">
    <property type="term" value="F:cystathionine gamma-lyase activity"/>
    <property type="evidence" value="ECO:0007669"/>
    <property type="project" value="TreeGrafter"/>
</dbReference>
<dbReference type="GO" id="GO:0019346">
    <property type="term" value="P:transsulfuration"/>
    <property type="evidence" value="ECO:0007669"/>
    <property type="project" value="InterPro"/>
</dbReference>
<dbReference type="OrthoDB" id="3512640at2759"/>
<evidence type="ECO:0000256" key="8">
    <source>
        <dbReference type="PIRSR" id="PIRSR001434-2"/>
    </source>
</evidence>
<reference evidence="10 11" key="1">
    <citation type="submission" date="2020-04" db="EMBL/GenBank/DDBJ databases">
        <authorList>
            <person name="Alioto T."/>
            <person name="Alioto T."/>
            <person name="Gomez Garrido J."/>
        </authorList>
    </citation>
    <scope>NUCLEOTIDE SEQUENCE [LARGE SCALE GENOMIC DNA]</scope>
</reference>
<comment type="caution">
    <text evidence="10">The sequence shown here is derived from an EMBL/GenBank/DDBJ whole genome shotgun (WGS) entry which is preliminary data.</text>
</comment>
<dbReference type="FunFam" id="3.40.640.10:FF:000009">
    <property type="entry name" value="Cystathionine gamma-synthase homolog"/>
    <property type="match status" value="1"/>
</dbReference>
<dbReference type="InterPro" id="IPR015422">
    <property type="entry name" value="PyrdxlP-dep_Trfase_small"/>
</dbReference>
<evidence type="ECO:0000256" key="2">
    <source>
        <dbReference type="ARBA" id="ARBA00005038"/>
    </source>
</evidence>
<evidence type="ECO:0000313" key="10">
    <source>
        <dbReference type="EMBL" id="CAB3380043.1"/>
    </source>
</evidence>
<dbReference type="CDD" id="cd00614">
    <property type="entry name" value="CGS_like"/>
    <property type="match status" value="1"/>
</dbReference>
<comment type="cofactor">
    <cofactor evidence="1 9">
        <name>pyridoxal 5'-phosphate</name>
        <dbReference type="ChEBI" id="CHEBI:597326"/>
    </cofactor>
</comment>
<keyword evidence="11" id="KW-1185">Reference proteome</keyword>
<sequence>MLMRFVWNLIRYIRQPLFCWKHHPQLSLKFWFTFNKGITMAEIGFLKQEPGYATKAIHEGQEPSQWNSRAIVPPITLATTFEQDAPAKHRGYEYGRSGNPSRNVLEKCLAALDGAKHGLCFSSGLGATTGLVHLLSSGDHLLSVDDVYGGTGRYFRQCATKFGIQVDFVDATKLELLEKAIKPNTKMVWIESPTNPLMKVIDIKAVSDICKQHPDIILVVDNTFLTSYFQRPLSLGADVVIYSLTKYMNGHADVIMGAVTTSNDQLHDRLRFIQNAAGIVPSPFDCYMVNRSLKTLELRMRQHMTNGLAVARALEAHPQVEKVLHPALPSHPQHKIAKNQCYGHSAIFSFYIKGGIEHSNAFLKNLKLFYLAESLGGFESLAELPCVMTHASVPEEARKELGISDTLVRLSVGLENPEDLVADVKQALDVVAAMK</sequence>
<comment type="similarity">
    <text evidence="3 9">Belongs to the trans-sulfuration enzymes family.</text>
</comment>
<organism evidence="10 11">
    <name type="scientific">Cloeon dipterum</name>
    <dbReference type="NCBI Taxonomy" id="197152"/>
    <lineage>
        <taxon>Eukaryota</taxon>
        <taxon>Metazoa</taxon>
        <taxon>Ecdysozoa</taxon>
        <taxon>Arthropoda</taxon>
        <taxon>Hexapoda</taxon>
        <taxon>Insecta</taxon>
        <taxon>Pterygota</taxon>
        <taxon>Palaeoptera</taxon>
        <taxon>Ephemeroptera</taxon>
        <taxon>Pisciforma</taxon>
        <taxon>Baetidae</taxon>
        <taxon>Cloeon</taxon>
    </lineage>
</organism>
<evidence type="ECO:0000256" key="9">
    <source>
        <dbReference type="RuleBase" id="RU362118"/>
    </source>
</evidence>
<dbReference type="Proteomes" id="UP000494165">
    <property type="component" value="Unassembled WGS sequence"/>
</dbReference>
<dbReference type="SUPFAM" id="SSF53383">
    <property type="entry name" value="PLP-dependent transferases"/>
    <property type="match status" value="1"/>
</dbReference>
<keyword evidence="6" id="KW-0198">Cysteine biosynthesis</keyword>
<dbReference type="GO" id="GO:0030170">
    <property type="term" value="F:pyridoxal phosphate binding"/>
    <property type="evidence" value="ECO:0007669"/>
    <property type="project" value="InterPro"/>
</dbReference>
<dbReference type="PANTHER" id="PTHR11808">
    <property type="entry name" value="TRANS-SULFURATION ENZYME FAMILY MEMBER"/>
    <property type="match status" value="1"/>
</dbReference>
<dbReference type="PIRSF" id="PIRSF001434">
    <property type="entry name" value="CGS"/>
    <property type="match status" value="1"/>
</dbReference>
<keyword evidence="6" id="KW-0028">Amino-acid biosynthesis</keyword>